<name>A0AA39J313_9AGAR</name>
<sequence length="648" mass="71443">MTGALEYFRLLPSSSSIPSQSSRHPVLTLSPSSVYINRHFSLVLLIFTILAGRTPRFMDVFNPKILDACIRDVAYCLSDNQKADLLLYAMTSLKYARHKVVIENAIQACLSIHALSPSIVAKARILRARLRLDAGSFIGAQEDLHAALQAEPDNPEATALLHQRSVAVEKLLAPTGHRISNEVWREIALFLPRRDLKTLLSVPHPLSRVASQLLFRKVDLHFGEGEGGQPFDEGEGGEWEKERDRDQRTADILTRVITDPSFASVVRTLRIFATVNSHNSFQTGILSNALPKMINLRRVHISSSADGVLPVLKILQSCSPKLNGLSLHVPDGLFELSTLTLNHIANFAYHGGGSGNGGAQNPHAFLAQHRSTLRTLSLENPAWVFPVDALSLRNLTHIHFLGQFPLNSQAIGTILNHGRQLESLSLTCLLDCAPSSQFRVAQGELPFLRHFAFSVQAMNRRLTDRDLFPSIAEFLRGRVDLRTLSLLVPAEPIQKAVGFDASVWGVLPSLTGLKGLGITYPRDLAPGLAAWLIPRNVVSLTLNGLVAGMRDLRLGVPPGLRFVGLDTSGMGTGEVAGIVEQGFPMVRVVRVASTYWTVHRKKKSGRKGEDGGFELERWPVRRGRYHVSEWLEWFGCEDALGVEDIYGI</sequence>
<proteinExistence type="predicted"/>
<organism evidence="2 3">
    <name type="scientific">Armillaria borealis</name>
    <dbReference type="NCBI Taxonomy" id="47425"/>
    <lineage>
        <taxon>Eukaryota</taxon>
        <taxon>Fungi</taxon>
        <taxon>Dikarya</taxon>
        <taxon>Basidiomycota</taxon>
        <taxon>Agaricomycotina</taxon>
        <taxon>Agaricomycetes</taxon>
        <taxon>Agaricomycetidae</taxon>
        <taxon>Agaricales</taxon>
        <taxon>Marasmiineae</taxon>
        <taxon>Physalacriaceae</taxon>
        <taxon>Armillaria</taxon>
    </lineage>
</organism>
<evidence type="ECO:0000256" key="1">
    <source>
        <dbReference type="SAM" id="MobiDB-lite"/>
    </source>
</evidence>
<dbReference type="Proteomes" id="UP001175226">
    <property type="component" value="Unassembled WGS sequence"/>
</dbReference>
<gene>
    <name evidence="2" type="ORF">EV421DRAFT_1842572</name>
</gene>
<keyword evidence="3" id="KW-1185">Reference proteome</keyword>
<protein>
    <submittedName>
        <fullName evidence="2">Uncharacterized protein</fullName>
    </submittedName>
</protein>
<dbReference type="EMBL" id="JAUEPT010000076">
    <property type="protein sequence ID" value="KAK0433899.1"/>
    <property type="molecule type" value="Genomic_DNA"/>
</dbReference>
<feature type="region of interest" description="Disordered" evidence="1">
    <location>
        <begin position="225"/>
        <end position="245"/>
    </location>
</feature>
<comment type="caution">
    <text evidence="2">The sequence shown here is derived from an EMBL/GenBank/DDBJ whole genome shotgun (WGS) entry which is preliminary data.</text>
</comment>
<dbReference type="AlphaFoldDB" id="A0AA39J313"/>
<reference evidence="2" key="1">
    <citation type="submission" date="2023-06" db="EMBL/GenBank/DDBJ databases">
        <authorList>
            <consortium name="Lawrence Berkeley National Laboratory"/>
            <person name="Ahrendt S."/>
            <person name="Sahu N."/>
            <person name="Indic B."/>
            <person name="Wong-Bajracharya J."/>
            <person name="Merenyi Z."/>
            <person name="Ke H.-M."/>
            <person name="Monk M."/>
            <person name="Kocsube S."/>
            <person name="Drula E."/>
            <person name="Lipzen A."/>
            <person name="Balint B."/>
            <person name="Henrissat B."/>
            <person name="Andreopoulos B."/>
            <person name="Martin F.M."/>
            <person name="Harder C.B."/>
            <person name="Rigling D."/>
            <person name="Ford K.L."/>
            <person name="Foster G.D."/>
            <person name="Pangilinan J."/>
            <person name="Papanicolaou A."/>
            <person name="Barry K."/>
            <person name="LaButti K."/>
            <person name="Viragh M."/>
            <person name="Koriabine M."/>
            <person name="Yan M."/>
            <person name="Riley R."/>
            <person name="Champramary S."/>
            <person name="Plett K.L."/>
            <person name="Tsai I.J."/>
            <person name="Slot J."/>
            <person name="Sipos G."/>
            <person name="Plett J."/>
            <person name="Nagy L.G."/>
            <person name="Grigoriev I.V."/>
        </authorList>
    </citation>
    <scope>NUCLEOTIDE SEQUENCE</scope>
    <source>
        <strain evidence="2">FPL87.14</strain>
    </source>
</reference>
<accession>A0AA39J313</accession>
<evidence type="ECO:0000313" key="2">
    <source>
        <dbReference type="EMBL" id="KAK0433899.1"/>
    </source>
</evidence>
<evidence type="ECO:0000313" key="3">
    <source>
        <dbReference type="Proteomes" id="UP001175226"/>
    </source>
</evidence>